<organism evidence="1 2">
    <name type="scientific">Peronospora destructor</name>
    <dbReference type="NCBI Taxonomy" id="86335"/>
    <lineage>
        <taxon>Eukaryota</taxon>
        <taxon>Sar</taxon>
        <taxon>Stramenopiles</taxon>
        <taxon>Oomycota</taxon>
        <taxon>Peronosporomycetes</taxon>
        <taxon>Peronosporales</taxon>
        <taxon>Peronosporaceae</taxon>
        <taxon>Peronospora</taxon>
    </lineage>
</organism>
<dbReference type="Proteomes" id="UP001162029">
    <property type="component" value="Unassembled WGS sequence"/>
</dbReference>
<reference evidence="1" key="1">
    <citation type="submission" date="2022-12" db="EMBL/GenBank/DDBJ databases">
        <authorList>
            <person name="Webb A."/>
        </authorList>
    </citation>
    <scope>NUCLEOTIDE SEQUENCE</scope>
    <source>
        <strain evidence="1">Pd1</strain>
    </source>
</reference>
<name>A0AAV0V7N8_9STRA</name>
<dbReference type="SUPFAM" id="SSF53335">
    <property type="entry name" value="S-adenosyl-L-methionine-dependent methyltransferases"/>
    <property type="match status" value="1"/>
</dbReference>
<evidence type="ECO:0000313" key="2">
    <source>
        <dbReference type="Proteomes" id="UP001162029"/>
    </source>
</evidence>
<dbReference type="AlphaFoldDB" id="A0AAV0V7N8"/>
<proteinExistence type="predicted"/>
<sequence length="68" mass="7906">MNRVAAFTQYLVTKRSFSMMPIFNRGIKRHQHRLVDRLEDIEREFPLALDLGCGSGHLYKNLGVQSRS</sequence>
<comment type="caution">
    <text evidence="1">The sequence shown here is derived from an EMBL/GenBank/DDBJ whole genome shotgun (WGS) entry which is preliminary data.</text>
</comment>
<protein>
    <recommendedName>
        <fullName evidence="3">Methyltransferase type 11 domain-containing protein</fullName>
    </recommendedName>
</protein>
<gene>
    <name evidence="1" type="ORF">PDE001_LOCUS10231</name>
</gene>
<keyword evidence="2" id="KW-1185">Reference proteome</keyword>
<accession>A0AAV0V7N8</accession>
<dbReference type="EMBL" id="CANTFM010002245">
    <property type="protein sequence ID" value="CAI5745121.1"/>
    <property type="molecule type" value="Genomic_DNA"/>
</dbReference>
<evidence type="ECO:0008006" key="3">
    <source>
        <dbReference type="Google" id="ProtNLM"/>
    </source>
</evidence>
<evidence type="ECO:0000313" key="1">
    <source>
        <dbReference type="EMBL" id="CAI5745121.1"/>
    </source>
</evidence>
<dbReference type="InterPro" id="IPR029063">
    <property type="entry name" value="SAM-dependent_MTases_sf"/>
</dbReference>